<feature type="region of interest" description="Disordered" evidence="1">
    <location>
        <begin position="238"/>
        <end position="289"/>
    </location>
</feature>
<keyword evidence="2" id="KW-0472">Membrane</keyword>
<name>A0A6A6DEL1_9PEZI</name>
<evidence type="ECO:0000256" key="2">
    <source>
        <dbReference type="SAM" id="Phobius"/>
    </source>
</evidence>
<keyword evidence="2" id="KW-1133">Transmembrane helix</keyword>
<evidence type="ECO:0000313" key="3">
    <source>
        <dbReference type="EMBL" id="KAF2176649.1"/>
    </source>
</evidence>
<feature type="compositionally biased region" description="Low complexity" evidence="1">
    <location>
        <begin position="163"/>
        <end position="185"/>
    </location>
</feature>
<evidence type="ECO:0000313" key="4">
    <source>
        <dbReference type="Proteomes" id="UP000800200"/>
    </source>
</evidence>
<reference evidence="3" key="1">
    <citation type="journal article" date="2020" name="Stud. Mycol.">
        <title>101 Dothideomycetes genomes: a test case for predicting lifestyles and emergence of pathogens.</title>
        <authorList>
            <person name="Haridas S."/>
            <person name="Albert R."/>
            <person name="Binder M."/>
            <person name="Bloem J."/>
            <person name="Labutti K."/>
            <person name="Salamov A."/>
            <person name="Andreopoulos B."/>
            <person name="Baker S."/>
            <person name="Barry K."/>
            <person name="Bills G."/>
            <person name="Bluhm B."/>
            <person name="Cannon C."/>
            <person name="Castanera R."/>
            <person name="Culley D."/>
            <person name="Daum C."/>
            <person name="Ezra D."/>
            <person name="Gonzalez J."/>
            <person name="Henrissat B."/>
            <person name="Kuo A."/>
            <person name="Liang C."/>
            <person name="Lipzen A."/>
            <person name="Lutzoni F."/>
            <person name="Magnuson J."/>
            <person name="Mondo S."/>
            <person name="Nolan M."/>
            <person name="Ohm R."/>
            <person name="Pangilinan J."/>
            <person name="Park H.-J."/>
            <person name="Ramirez L."/>
            <person name="Alfaro M."/>
            <person name="Sun H."/>
            <person name="Tritt A."/>
            <person name="Yoshinaga Y."/>
            <person name="Zwiers L.-H."/>
            <person name="Turgeon B."/>
            <person name="Goodwin S."/>
            <person name="Spatafora J."/>
            <person name="Crous P."/>
            <person name="Grigoriev I."/>
        </authorList>
    </citation>
    <scope>NUCLEOTIDE SEQUENCE</scope>
    <source>
        <strain evidence="3">CBS 207.26</strain>
    </source>
</reference>
<dbReference type="EMBL" id="ML994704">
    <property type="protein sequence ID" value="KAF2176649.1"/>
    <property type="molecule type" value="Genomic_DNA"/>
</dbReference>
<proteinExistence type="predicted"/>
<feature type="transmembrane region" description="Helical" evidence="2">
    <location>
        <begin position="195"/>
        <end position="215"/>
    </location>
</feature>
<feature type="region of interest" description="Disordered" evidence="1">
    <location>
        <begin position="158"/>
        <end position="188"/>
    </location>
</feature>
<feature type="compositionally biased region" description="Basic and acidic residues" evidence="1">
    <location>
        <begin position="239"/>
        <end position="260"/>
    </location>
</feature>
<gene>
    <name evidence="3" type="ORF">K469DRAFT_698327</name>
</gene>
<accession>A0A6A6DEL1</accession>
<dbReference type="AlphaFoldDB" id="A0A6A6DEL1"/>
<protein>
    <recommendedName>
        <fullName evidence="5">Mid2 domain-containing protein</fullName>
    </recommendedName>
</protein>
<keyword evidence="2" id="KW-0812">Transmembrane</keyword>
<sequence>MSPFFMWIYGHVGFESRSLKQYQVPQTDTNVCLASTKFSICCLTSSEEDVCILGQTNLCYFPVQIEEGLVPIGLVTATPVLITASKVIPLRAFVKISSLNHPVKPGYYERLSYCSNTSKWCCRSDVDEGDCCDFPSKLFDVDGIPSSIMSLIELGENATAPNSTSSQSPTLTSTSSPTLTSSSTPKPEPWTVGRAVGVAAGPFVLVILVLIGCIFRVKMRNLSKSLWKCIRTTFKSTKPKPDVEVGGDDTGKEVSEDSKNDTPLNGSTTAVDTLTGQSNAENARKKSEVTSKLASVIASGISNPEGARQHSEVDAAVSPTTKVYECEGKPSHKGAELDAN</sequence>
<feature type="compositionally biased region" description="Polar residues" evidence="1">
    <location>
        <begin position="261"/>
        <end position="281"/>
    </location>
</feature>
<dbReference type="Proteomes" id="UP000800200">
    <property type="component" value="Unassembled WGS sequence"/>
</dbReference>
<keyword evidence="4" id="KW-1185">Reference proteome</keyword>
<evidence type="ECO:0000256" key="1">
    <source>
        <dbReference type="SAM" id="MobiDB-lite"/>
    </source>
</evidence>
<organism evidence="3 4">
    <name type="scientific">Zopfia rhizophila CBS 207.26</name>
    <dbReference type="NCBI Taxonomy" id="1314779"/>
    <lineage>
        <taxon>Eukaryota</taxon>
        <taxon>Fungi</taxon>
        <taxon>Dikarya</taxon>
        <taxon>Ascomycota</taxon>
        <taxon>Pezizomycotina</taxon>
        <taxon>Dothideomycetes</taxon>
        <taxon>Dothideomycetes incertae sedis</taxon>
        <taxon>Zopfiaceae</taxon>
        <taxon>Zopfia</taxon>
    </lineage>
</organism>
<evidence type="ECO:0008006" key="5">
    <source>
        <dbReference type="Google" id="ProtNLM"/>
    </source>
</evidence>